<name>A0A8B2NUB9_9HYPH</name>
<keyword evidence="3" id="KW-0597">Phosphoprotein</keyword>
<organism evidence="6 7">
    <name type="scientific">Acuticoccus sediminis</name>
    <dbReference type="NCBI Taxonomy" id="2184697"/>
    <lineage>
        <taxon>Bacteria</taxon>
        <taxon>Pseudomonadati</taxon>
        <taxon>Pseudomonadota</taxon>
        <taxon>Alphaproteobacteria</taxon>
        <taxon>Hyphomicrobiales</taxon>
        <taxon>Amorphaceae</taxon>
        <taxon>Acuticoccus</taxon>
    </lineage>
</organism>
<evidence type="ECO:0000256" key="2">
    <source>
        <dbReference type="ARBA" id="ARBA00012438"/>
    </source>
</evidence>
<dbReference type="InterPro" id="IPR003018">
    <property type="entry name" value="GAF"/>
</dbReference>
<dbReference type="Pfam" id="PF00512">
    <property type="entry name" value="HisKA"/>
    <property type="match status" value="1"/>
</dbReference>
<dbReference type="PROSITE" id="PS50109">
    <property type="entry name" value="HIS_KIN"/>
    <property type="match status" value="1"/>
</dbReference>
<dbReference type="CDD" id="cd00082">
    <property type="entry name" value="HisKA"/>
    <property type="match status" value="1"/>
</dbReference>
<dbReference type="Pfam" id="PF13185">
    <property type="entry name" value="GAF_2"/>
    <property type="match status" value="3"/>
</dbReference>
<accession>A0A8B2NUB9</accession>
<dbReference type="Gene3D" id="1.10.287.130">
    <property type="match status" value="1"/>
</dbReference>
<evidence type="ECO:0000313" key="7">
    <source>
        <dbReference type="Proteomes" id="UP000249590"/>
    </source>
</evidence>
<evidence type="ECO:0000256" key="4">
    <source>
        <dbReference type="SAM" id="Coils"/>
    </source>
</evidence>
<dbReference type="PRINTS" id="PR00344">
    <property type="entry name" value="BCTRLSENSOR"/>
</dbReference>
<evidence type="ECO:0000313" key="6">
    <source>
        <dbReference type="EMBL" id="RAI02571.1"/>
    </source>
</evidence>
<comment type="catalytic activity">
    <reaction evidence="1">
        <text>ATP + protein L-histidine = ADP + protein N-phospho-L-histidine.</text>
        <dbReference type="EC" id="2.7.13.3"/>
    </reaction>
</comment>
<keyword evidence="6" id="KW-0418">Kinase</keyword>
<feature type="coiled-coil region" evidence="4">
    <location>
        <begin position="682"/>
        <end position="712"/>
    </location>
</feature>
<dbReference type="SUPFAM" id="SSF55874">
    <property type="entry name" value="ATPase domain of HSP90 chaperone/DNA topoisomerase II/histidine kinase"/>
    <property type="match status" value="1"/>
</dbReference>
<dbReference type="InterPro" id="IPR036097">
    <property type="entry name" value="HisK_dim/P_sf"/>
</dbReference>
<dbReference type="PANTHER" id="PTHR43065:SF42">
    <property type="entry name" value="TWO-COMPONENT SENSOR PPRA"/>
    <property type="match status" value="1"/>
</dbReference>
<dbReference type="InterPro" id="IPR029016">
    <property type="entry name" value="GAF-like_dom_sf"/>
</dbReference>
<dbReference type="SMART" id="SM00387">
    <property type="entry name" value="HATPase_c"/>
    <property type="match status" value="1"/>
</dbReference>
<dbReference type="EC" id="2.7.13.3" evidence="2"/>
<feature type="domain" description="Histidine kinase" evidence="5">
    <location>
        <begin position="721"/>
        <end position="965"/>
    </location>
</feature>
<keyword evidence="4" id="KW-0175">Coiled coil</keyword>
<dbReference type="PANTHER" id="PTHR43065">
    <property type="entry name" value="SENSOR HISTIDINE KINASE"/>
    <property type="match status" value="1"/>
</dbReference>
<keyword evidence="7" id="KW-1185">Reference proteome</keyword>
<dbReference type="GO" id="GO:0000155">
    <property type="term" value="F:phosphorelay sensor kinase activity"/>
    <property type="evidence" value="ECO:0007669"/>
    <property type="project" value="InterPro"/>
</dbReference>
<dbReference type="Gene3D" id="3.30.450.40">
    <property type="match status" value="4"/>
</dbReference>
<protein>
    <recommendedName>
        <fullName evidence="2">histidine kinase</fullName>
        <ecNumber evidence="2">2.7.13.3</ecNumber>
    </recommendedName>
</protein>
<proteinExistence type="predicted"/>
<dbReference type="SUPFAM" id="SSF47384">
    <property type="entry name" value="Homodimeric domain of signal transducing histidine kinase"/>
    <property type="match status" value="1"/>
</dbReference>
<dbReference type="InterPro" id="IPR003661">
    <property type="entry name" value="HisK_dim/P_dom"/>
</dbReference>
<dbReference type="InterPro" id="IPR036890">
    <property type="entry name" value="HATPase_C_sf"/>
</dbReference>
<dbReference type="OrthoDB" id="9801651at2"/>
<dbReference type="SMART" id="SM00388">
    <property type="entry name" value="HisKA"/>
    <property type="match status" value="1"/>
</dbReference>
<dbReference type="Pfam" id="PF01590">
    <property type="entry name" value="GAF"/>
    <property type="match status" value="1"/>
</dbReference>
<dbReference type="InterPro" id="IPR005467">
    <property type="entry name" value="His_kinase_dom"/>
</dbReference>
<dbReference type="InterPro" id="IPR004358">
    <property type="entry name" value="Sig_transdc_His_kin-like_C"/>
</dbReference>
<dbReference type="SMART" id="SM00065">
    <property type="entry name" value="GAF"/>
    <property type="match status" value="4"/>
</dbReference>
<dbReference type="Gene3D" id="3.30.565.10">
    <property type="entry name" value="Histidine kinase-like ATPase, C-terminal domain"/>
    <property type="match status" value="1"/>
</dbReference>
<gene>
    <name evidence="6" type="ORF">DLJ53_12180</name>
</gene>
<keyword evidence="6" id="KW-0808">Transferase</keyword>
<sequence>MSRSPADAQPVFEAIVDSAARLTGSLYANIQLYDGEVVHPAATRNISSGARRSAAYLDGRPARSSLIGRAILDGDVVHVRDVLADPDYSREYAQRGGWRAAAALPILRDGRPLGAIAVGKAEAEFYSDSQIRLLRTFADQAGIAIENVRLFDEAQSRNRELSSALERQKATSEILGVISSTPTDAQPVFEAIARNALRLCGALFANVFLYRDGLIHYATSHNVEEQHREILTSHYPLKPDRTQVSGRVMLTGEVVTLEDAWEDPEYDHRFARSIGWHRALGVPMLRQGTPIGVIVVGWREAGPISAEQEELLRSFADQAVIAIENARLLNELRESLRQQTATADVLKVISRSAFDLQTMLDTLAESAARLCDGENAWIFRRQGAVYRYAASFGFAKEPHERVRAFLETRDVVPGVETVIGRTALAREPVQVADVLAEPTYGWSALQRIAGYRTALGVPLMRNGEPVGILAMTRNAVRPFGAKQIELATTFANQAVIAIENVTLFERAEARTRELDAALQQQIATSEVLKVISRSAFDLQSVLGTLVEAATRLCQSDKGTIARERQGQFRRVASHGFSAEFDSLIDIMPMSQDQGSAAGRAVRESRIVHIEDVEADPEYTFSEGMKLGGYRAILAVPMLKADRAIGVLVLTRSRPEAFSEKEIELASTFADQAAIAIENVRLFESAEARSRELARSLEELRTAQDRLVQTEKLASLGQLTSGIAHEIKNPLNFVNNFSSVSTDLLDELTEAIATLGLSGRTAEEVDELAGLLRGNLEKIVQHGRRADSIVKNMLLHARHGSGDEQPTDINALVEGALALAYHGARAERPGFDITLERDFDPAAGEAVLYPQEITRVLLNLITNGFYAAGKRADLEGSGYAPTLRAATRDLGAFVEISIRDNGTGIPAAIRDQLFAPFFTTKPAGEGTGLGLSISHDIVVKQHGGTIEVLSEEGVSTEFRVVLPRDRGRTAEAEPRSPAR</sequence>
<evidence type="ECO:0000256" key="1">
    <source>
        <dbReference type="ARBA" id="ARBA00000085"/>
    </source>
</evidence>
<comment type="caution">
    <text evidence="6">The sequence shown here is derived from an EMBL/GenBank/DDBJ whole genome shotgun (WGS) entry which is preliminary data.</text>
</comment>
<dbReference type="AlphaFoldDB" id="A0A8B2NUB9"/>
<reference evidence="6 7" key="1">
    <citation type="submission" date="2018-05" db="EMBL/GenBank/DDBJ databases">
        <title>Acuticoccus sediminis sp. nov., isolated from deep-sea sediment of Indian Ocean.</title>
        <authorList>
            <person name="Liu X."/>
            <person name="Lai Q."/>
            <person name="Du Y."/>
            <person name="Sun F."/>
            <person name="Zhang X."/>
            <person name="Wang S."/>
            <person name="Shao Z."/>
        </authorList>
    </citation>
    <scope>NUCLEOTIDE SEQUENCE [LARGE SCALE GENOMIC DNA]</scope>
    <source>
        <strain evidence="6 7">PTG4-2</strain>
    </source>
</reference>
<dbReference type="Pfam" id="PF02518">
    <property type="entry name" value="HATPase_c"/>
    <property type="match status" value="1"/>
</dbReference>
<dbReference type="Proteomes" id="UP000249590">
    <property type="component" value="Unassembled WGS sequence"/>
</dbReference>
<dbReference type="EMBL" id="QHHQ01000002">
    <property type="protein sequence ID" value="RAI02571.1"/>
    <property type="molecule type" value="Genomic_DNA"/>
</dbReference>
<evidence type="ECO:0000256" key="3">
    <source>
        <dbReference type="ARBA" id="ARBA00022553"/>
    </source>
</evidence>
<dbReference type="SUPFAM" id="SSF55781">
    <property type="entry name" value="GAF domain-like"/>
    <property type="match status" value="4"/>
</dbReference>
<dbReference type="InterPro" id="IPR003594">
    <property type="entry name" value="HATPase_dom"/>
</dbReference>
<evidence type="ECO:0000259" key="5">
    <source>
        <dbReference type="PROSITE" id="PS50109"/>
    </source>
</evidence>